<dbReference type="InterPro" id="IPR050621">
    <property type="entry name" value="Tudor_domain_containing"/>
</dbReference>
<feature type="compositionally biased region" description="Low complexity" evidence="3">
    <location>
        <begin position="392"/>
        <end position="403"/>
    </location>
</feature>
<proteinExistence type="predicted"/>
<evidence type="ECO:0000256" key="2">
    <source>
        <dbReference type="PROSITE-ProRule" id="PRU00176"/>
    </source>
</evidence>
<protein>
    <recommendedName>
        <fullName evidence="8">Tudor domain-containing protein 1</fullName>
    </recommendedName>
</protein>
<dbReference type="PANTHER" id="PTHR22948">
    <property type="entry name" value="TUDOR DOMAIN CONTAINING PROTEIN"/>
    <property type="match status" value="1"/>
</dbReference>
<evidence type="ECO:0000259" key="5">
    <source>
        <dbReference type="PROSITE" id="PS50304"/>
    </source>
</evidence>
<comment type="caution">
    <text evidence="6">The sequence shown here is derived from an EMBL/GenBank/DDBJ whole genome shotgun (WGS) entry which is preliminary data.</text>
</comment>
<evidence type="ECO:0000259" key="4">
    <source>
        <dbReference type="PROSITE" id="PS50102"/>
    </source>
</evidence>
<dbReference type="EMBL" id="JACMRX010000004">
    <property type="protein sequence ID" value="KAF7991420.1"/>
    <property type="molecule type" value="Genomic_DNA"/>
</dbReference>
<dbReference type="PANTHER" id="PTHR22948:SF76">
    <property type="entry name" value="FI20010P1-RELATED"/>
    <property type="match status" value="1"/>
</dbReference>
<dbReference type="Gene3D" id="3.30.70.330">
    <property type="match status" value="1"/>
</dbReference>
<name>A0A834XT42_APHGI</name>
<accession>A0A834XT42</accession>
<organism evidence="6 7">
    <name type="scientific">Aphidius gifuensis</name>
    <name type="common">Parasitoid wasp</name>
    <dbReference type="NCBI Taxonomy" id="684658"/>
    <lineage>
        <taxon>Eukaryota</taxon>
        <taxon>Metazoa</taxon>
        <taxon>Ecdysozoa</taxon>
        <taxon>Arthropoda</taxon>
        <taxon>Hexapoda</taxon>
        <taxon>Insecta</taxon>
        <taxon>Pterygota</taxon>
        <taxon>Neoptera</taxon>
        <taxon>Endopterygota</taxon>
        <taxon>Hymenoptera</taxon>
        <taxon>Apocrita</taxon>
        <taxon>Ichneumonoidea</taxon>
        <taxon>Braconidae</taxon>
        <taxon>Aphidiinae</taxon>
        <taxon>Aphidius</taxon>
    </lineage>
</organism>
<evidence type="ECO:0000256" key="3">
    <source>
        <dbReference type="SAM" id="MobiDB-lite"/>
    </source>
</evidence>
<dbReference type="OrthoDB" id="10023235at2759"/>
<evidence type="ECO:0000313" key="6">
    <source>
        <dbReference type="EMBL" id="KAF7991420.1"/>
    </source>
</evidence>
<feature type="domain" description="RRM" evidence="4">
    <location>
        <begin position="14"/>
        <end position="84"/>
    </location>
</feature>
<feature type="domain" description="Tudor" evidence="5">
    <location>
        <begin position="898"/>
        <end position="955"/>
    </location>
</feature>
<dbReference type="Pfam" id="PF00076">
    <property type="entry name" value="RRM_1"/>
    <property type="match status" value="1"/>
</dbReference>
<evidence type="ECO:0000313" key="7">
    <source>
        <dbReference type="Proteomes" id="UP000639338"/>
    </source>
</evidence>
<evidence type="ECO:0008006" key="8">
    <source>
        <dbReference type="Google" id="ProtNLM"/>
    </source>
</evidence>
<dbReference type="InterPro" id="IPR035979">
    <property type="entry name" value="RBD_domain_sf"/>
</dbReference>
<feature type="region of interest" description="Disordered" evidence="3">
    <location>
        <begin position="389"/>
        <end position="411"/>
    </location>
</feature>
<dbReference type="Pfam" id="PF00567">
    <property type="entry name" value="TUDOR"/>
    <property type="match status" value="4"/>
</dbReference>
<dbReference type="InterPro" id="IPR002999">
    <property type="entry name" value="Tudor"/>
</dbReference>
<dbReference type="CDD" id="cd00590">
    <property type="entry name" value="RRM_SF"/>
    <property type="match status" value="1"/>
</dbReference>
<sequence length="1232" mass="137398">MATFNRTNRPNEENTLYVSDLPDELNEDGIHKLFKDYGRITAIVAPSDAKYAFISYGTFAEAEAAIRALDNKAPLYLQVSFRRKKQDAQTNGHINSISNDRPAFDYRHMAPAPQLMQHFNGGQPRPELFQMHIQPTINSPQFRSFVQPALLPTPSPIPALSQPSNGFFQYTPLELQYAERNDLWSRGSLTIDTAGRRHVTMGRGYTRYHIPDPHPSVEEQASKVSEIRRHGSYQFHQDRQHEKIGRCLACGKYCIQTCASCNKHYCNRECQATDWPRHRITDCNLPVLNNLPGGLDSLFTPLTPLTPGDNNNEHTRLTKSRSVHPPPPMRKPKQAINDHHFSGDIIKKSESLNTGAKKTTGGSIEEISIDDFNNDKILIDDSIKTSLEPVEETSTTSAAAVATAGGGDNDKKTVVIEKPEKKLSTPKIDNNVKVVNVEVPKKLEKISEVKTPSPPPPSSSAAKQNKANIIDEPDFEFPVSKMNDLIPKTEFIECVISHVATPGHLFAVQRFCDVEAINNLMIELNENASTLKQIKNPECDKIYGVKFANIWHRGQVVTVEPLTVEYIDYGATEPITDGQLLDLGEYADIPRFSVHVRLPRESVEEYKLLEVDSIIVIKMVASDPEDDIIDVIVKPDGIQHIVKSIETLTVEIPKDTSPTSVITLVSVGLEIVAIISEKIDDKSAIGILAFDAVNESYEKLIEPLRIECDKAAQTSTGYKAAVNDFVCFQKQDDPTYWLRGIILSTQDDGTIKVASIDEGLVVVPTKIIPTPNLFKDIPMYAVKLNAKNKFSFVNEEAVGIKISSINSTVVEGLSLEGNETIEITKWTPWESTLLMQSIDSTTIPTINIKNNSQVIIQCHRGPSVVYLRSLDTDEVERSNRLIQDVAKASQTALKLTKPPADGDYLLAQFIDENFYRAQVLAVDGDKIKIVYVDYGNIEITGISQLRIMPQSLIKCPQCIAKATLKSIKTSEPTKEASDYLANLAGTEEVLKCTYDVSLMDGVDLKTLKDESINDKINELMTPTWEKKVATTSLTTTDAITTPSLFLSEIEMTKLGEIGETKECILIHILESGSKYVFAPHDPVLLSQMMTMPESIKQYCDKNTEQYVPRLGELCLSLYEDGNWYRGCCVNTSAEPDAALILFLDYGNMAHVKYVDIRKMVTDFLQPPAIGIICNVDFSVNEQKSPQVIAKLDEFLVPNEMYKIKILNIDEDSEYSIELPDAKNILVQAGLLR</sequence>
<gene>
    <name evidence="6" type="ORF">HCN44_002982</name>
</gene>
<dbReference type="SUPFAM" id="SSF54928">
    <property type="entry name" value="RNA-binding domain, RBD"/>
    <property type="match status" value="1"/>
</dbReference>
<feature type="domain" description="Tudor" evidence="5">
    <location>
        <begin position="1107"/>
        <end position="1166"/>
    </location>
</feature>
<dbReference type="Gene3D" id="6.10.140.2220">
    <property type="match status" value="1"/>
</dbReference>
<dbReference type="InterPro" id="IPR000504">
    <property type="entry name" value="RRM_dom"/>
</dbReference>
<dbReference type="AlphaFoldDB" id="A0A834XT42"/>
<keyword evidence="7" id="KW-1185">Reference proteome</keyword>
<feature type="region of interest" description="Disordered" evidence="3">
    <location>
        <begin position="306"/>
        <end position="332"/>
    </location>
</feature>
<dbReference type="PROSITE" id="PS50102">
    <property type="entry name" value="RRM"/>
    <property type="match status" value="1"/>
</dbReference>
<evidence type="ECO:0000256" key="1">
    <source>
        <dbReference type="ARBA" id="ARBA00022884"/>
    </source>
</evidence>
<dbReference type="SUPFAM" id="SSF63748">
    <property type="entry name" value="Tudor/PWWP/MBT"/>
    <property type="match status" value="4"/>
</dbReference>
<dbReference type="SMART" id="SM00360">
    <property type="entry name" value="RRM"/>
    <property type="match status" value="1"/>
</dbReference>
<dbReference type="PROSITE" id="PS50304">
    <property type="entry name" value="TUDOR"/>
    <property type="match status" value="2"/>
</dbReference>
<reference evidence="6 7" key="1">
    <citation type="submission" date="2020-08" db="EMBL/GenBank/DDBJ databases">
        <title>Aphidius gifuensis genome sequencing and assembly.</title>
        <authorList>
            <person name="Du Z."/>
        </authorList>
    </citation>
    <scope>NUCLEOTIDE SEQUENCE [LARGE SCALE GENOMIC DNA]</scope>
    <source>
        <strain evidence="6">YNYX2018</strain>
        <tissue evidence="6">Adults</tissue>
    </source>
</reference>
<dbReference type="GO" id="GO:0003723">
    <property type="term" value="F:RNA binding"/>
    <property type="evidence" value="ECO:0007669"/>
    <property type="project" value="UniProtKB-UniRule"/>
</dbReference>
<keyword evidence="1 2" id="KW-0694">RNA-binding</keyword>
<dbReference type="Proteomes" id="UP000639338">
    <property type="component" value="Unassembled WGS sequence"/>
</dbReference>
<dbReference type="Gene3D" id="2.30.30.140">
    <property type="match status" value="4"/>
</dbReference>
<dbReference type="SMART" id="SM00333">
    <property type="entry name" value="TUDOR"/>
    <property type="match status" value="2"/>
</dbReference>
<dbReference type="InterPro" id="IPR012677">
    <property type="entry name" value="Nucleotide-bd_a/b_plait_sf"/>
</dbReference>